<name>A0AAU7AQ77_9ACTN</name>
<dbReference type="SUPFAM" id="SSF52833">
    <property type="entry name" value="Thioredoxin-like"/>
    <property type="match status" value="1"/>
</dbReference>
<dbReference type="AlphaFoldDB" id="A0AAU7AQ77"/>
<dbReference type="Gene3D" id="3.40.30.10">
    <property type="entry name" value="Glutaredoxin"/>
    <property type="match status" value="1"/>
</dbReference>
<organism evidence="2">
    <name type="scientific">Paraconexibacter sp. AEG42_29</name>
    <dbReference type="NCBI Taxonomy" id="2997339"/>
    <lineage>
        <taxon>Bacteria</taxon>
        <taxon>Bacillati</taxon>
        <taxon>Actinomycetota</taxon>
        <taxon>Thermoleophilia</taxon>
        <taxon>Solirubrobacterales</taxon>
        <taxon>Paraconexibacteraceae</taxon>
        <taxon>Paraconexibacter</taxon>
    </lineage>
</organism>
<proteinExistence type="predicted"/>
<evidence type="ECO:0000313" key="2">
    <source>
        <dbReference type="EMBL" id="XAY03767.1"/>
    </source>
</evidence>
<dbReference type="RefSeq" id="WP_354700318.1">
    <property type="nucleotide sequence ID" value="NZ_CP114014.1"/>
</dbReference>
<dbReference type="Pfam" id="PF00578">
    <property type="entry name" value="AhpC-TSA"/>
    <property type="match status" value="1"/>
</dbReference>
<dbReference type="GO" id="GO:0016209">
    <property type="term" value="F:antioxidant activity"/>
    <property type="evidence" value="ECO:0007669"/>
    <property type="project" value="InterPro"/>
</dbReference>
<sequence>MSAASLRAGERFPDLDLPDHSGRERTLAEIAGGDPLVLLFSRGWWCPKEQRHLRELTALQDEFEVAYSRVVVVSVDPPEVQAALRAGLGARYLFLSDHERRWLSRLGLLEEDDTVHAPYRPTAFSLFPNRTIHRRYDGYWYWGRPTAEDLRQDMRAISRAVRADFER</sequence>
<feature type="domain" description="Thioredoxin" evidence="1">
    <location>
        <begin position="6"/>
        <end position="159"/>
    </location>
</feature>
<evidence type="ECO:0000259" key="1">
    <source>
        <dbReference type="PROSITE" id="PS51352"/>
    </source>
</evidence>
<dbReference type="EMBL" id="CP114014">
    <property type="protein sequence ID" value="XAY03767.1"/>
    <property type="molecule type" value="Genomic_DNA"/>
</dbReference>
<gene>
    <name evidence="2" type="ORF">DSM112329_00587</name>
</gene>
<protein>
    <recommendedName>
        <fullName evidence="1">Thioredoxin domain-containing protein</fullName>
    </recommendedName>
</protein>
<dbReference type="PROSITE" id="PS51352">
    <property type="entry name" value="THIOREDOXIN_2"/>
    <property type="match status" value="1"/>
</dbReference>
<dbReference type="KEGG" id="parq:DSM112329_00587"/>
<dbReference type="InterPro" id="IPR000866">
    <property type="entry name" value="AhpC/TSA"/>
</dbReference>
<accession>A0AAU7AQ77</accession>
<reference evidence="2" key="1">
    <citation type="submission" date="2022-12" db="EMBL/GenBank/DDBJ databases">
        <title>Paraconexibacter alkalitolerans sp. nov. and Baekduia alba sp. nov., isolated from soil and emended description of the genera Paraconexibacter (Chun et al., 2020) and Baekduia (An et al., 2020).</title>
        <authorList>
            <person name="Vieira S."/>
            <person name="Huber K.J."/>
            <person name="Geppert A."/>
            <person name="Wolf J."/>
            <person name="Neumann-Schaal M."/>
            <person name="Muesken M."/>
            <person name="Overmann J."/>
        </authorList>
    </citation>
    <scope>NUCLEOTIDE SEQUENCE</scope>
    <source>
        <strain evidence="2">AEG42_29</strain>
    </source>
</reference>
<dbReference type="GO" id="GO:0016491">
    <property type="term" value="F:oxidoreductase activity"/>
    <property type="evidence" value="ECO:0007669"/>
    <property type="project" value="InterPro"/>
</dbReference>
<dbReference type="InterPro" id="IPR013766">
    <property type="entry name" value="Thioredoxin_domain"/>
</dbReference>
<dbReference type="InterPro" id="IPR036249">
    <property type="entry name" value="Thioredoxin-like_sf"/>
</dbReference>